<name>A0A9D4DIC6_DREPO</name>
<dbReference type="AlphaFoldDB" id="A0A9D4DIC6"/>
<organism evidence="1 2">
    <name type="scientific">Dreissena polymorpha</name>
    <name type="common">Zebra mussel</name>
    <name type="synonym">Mytilus polymorpha</name>
    <dbReference type="NCBI Taxonomy" id="45954"/>
    <lineage>
        <taxon>Eukaryota</taxon>
        <taxon>Metazoa</taxon>
        <taxon>Spiralia</taxon>
        <taxon>Lophotrochozoa</taxon>
        <taxon>Mollusca</taxon>
        <taxon>Bivalvia</taxon>
        <taxon>Autobranchia</taxon>
        <taxon>Heteroconchia</taxon>
        <taxon>Euheterodonta</taxon>
        <taxon>Imparidentia</taxon>
        <taxon>Neoheterodontei</taxon>
        <taxon>Myida</taxon>
        <taxon>Dreissenoidea</taxon>
        <taxon>Dreissenidae</taxon>
        <taxon>Dreissena</taxon>
    </lineage>
</organism>
<reference evidence="1" key="2">
    <citation type="submission" date="2020-11" db="EMBL/GenBank/DDBJ databases">
        <authorList>
            <person name="McCartney M.A."/>
            <person name="Auch B."/>
            <person name="Kono T."/>
            <person name="Mallez S."/>
            <person name="Becker A."/>
            <person name="Gohl D.M."/>
            <person name="Silverstein K.A.T."/>
            <person name="Koren S."/>
            <person name="Bechman K.B."/>
            <person name="Herman A."/>
            <person name="Abrahante J.E."/>
            <person name="Garbe J."/>
        </authorList>
    </citation>
    <scope>NUCLEOTIDE SEQUENCE</scope>
    <source>
        <strain evidence="1">Duluth1</strain>
        <tissue evidence="1">Whole animal</tissue>
    </source>
</reference>
<protein>
    <submittedName>
        <fullName evidence="1">Uncharacterized protein</fullName>
    </submittedName>
</protein>
<gene>
    <name evidence="1" type="ORF">DPMN_184349</name>
</gene>
<proteinExistence type="predicted"/>
<reference evidence="1" key="1">
    <citation type="journal article" date="2019" name="bioRxiv">
        <title>The Genome of the Zebra Mussel, Dreissena polymorpha: A Resource for Invasive Species Research.</title>
        <authorList>
            <person name="McCartney M.A."/>
            <person name="Auch B."/>
            <person name="Kono T."/>
            <person name="Mallez S."/>
            <person name="Zhang Y."/>
            <person name="Obille A."/>
            <person name="Becker A."/>
            <person name="Abrahante J.E."/>
            <person name="Garbe J."/>
            <person name="Badalamenti J.P."/>
            <person name="Herman A."/>
            <person name="Mangelson H."/>
            <person name="Liachko I."/>
            <person name="Sullivan S."/>
            <person name="Sone E.D."/>
            <person name="Koren S."/>
            <person name="Silverstein K.A.T."/>
            <person name="Beckman K.B."/>
            <person name="Gohl D.M."/>
        </authorList>
    </citation>
    <scope>NUCLEOTIDE SEQUENCE</scope>
    <source>
        <strain evidence="1">Duluth1</strain>
        <tissue evidence="1">Whole animal</tissue>
    </source>
</reference>
<evidence type="ECO:0000313" key="2">
    <source>
        <dbReference type="Proteomes" id="UP000828390"/>
    </source>
</evidence>
<accession>A0A9D4DIC6</accession>
<sequence>MSPDRSTCDIYAICELPTGETVVLDFSHNKVKLLDKKYQVLSHCYVSQYSYDLCLISSSEIVVTMNEKYIRVRDEEPVHELQMISVKNNRLYKGWKLLLLYKSIGIANHEDDLYVTSGTALYQYTLTGTLVKKLHDGIFKNTGMHQYSHDSNNCTNN</sequence>
<dbReference type="EMBL" id="JAIWYP010000010">
    <property type="protein sequence ID" value="KAH3749834.1"/>
    <property type="molecule type" value="Genomic_DNA"/>
</dbReference>
<comment type="caution">
    <text evidence="1">The sequence shown here is derived from an EMBL/GenBank/DDBJ whole genome shotgun (WGS) entry which is preliminary data.</text>
</comment>
<dbReference type="Proteomes" id="UP000828390">
    <property type="component" value="Unassembled WGS sequence"/>
</dbReference>
<evidence type="ECO:0000313" key="1">
    <source>
        <dbReference type="EMBL" id="KAH3749834.1"/>
    </source>
</evidence>
<keyword evidence="2" id="KW-1185">Reference proteome</keyword>